<protein>
    <submittedName>
        <fullName evidence="1">Uncharacterized protein</fullName>
    </submittedName>
</protein>
<reference evidence="1 2" key="1">
    <citation type="submission" date="2015-09" db="EMBL/GenBank/DDBJ databases">
        <title>Trachymyrmex zeteki WGS genome.</title>
        <authorList>
            <person name="Nygaard S."/>
            <person name="Hu H."/>
            <person name="Boomsma J."/>
            <person name="Zhang G."/>
        </authorList>
    </citation>
    <scope>NUCLEOTIDE SEQUENCE [LARGE SCALE GENOMIC DNA]</scope>
    <source>
        <strain evidence="1">Tzet28-1</strain>
        <tissue evidence="1">Whole body</tissue>
    </source>
</reference>
<gene>
    <name evidence="1" type="ORF">ALC60_06513</name>
</gene>
<sequence>MIHCVTLYQHEAEFIEALVRKTFPSENAIINAVIHSAITNLTDHIKLIVTIKLRLDFAKYRNRFTNTIHRLRCAKNIQLKRPREMDSCHSYEIGLTEPKVAILNSSVVKSWAEFEES</sequence>
<keyword evidence="2" id="KW-1185">Reference proteome</keyword>
<evidence type="ECO:0000313" key="2">
    <source>
        <dbReference type="Proteomes" id="UP000075809"/>
    </source>
</evidence>
<dbReference type="AlphaFoldDB" id="A0A151X2D9"/>
<proteinExistence type="predicted"/>
<evidence type="ECO:0000313" key="1">
    <source>
        <dbReference type="EMBL" id="KYQ54597.1"/>
    </source>
</evidence>
<dbReference type="Proteomes" id="UP000075809">
    <property type="component" value="Unassembled WGS sequence"/>
</dbReference>
<dbReference type="EMBL" id="KQ982578">
    <property type="protein sequence ID" value="KYQ54597.1"/>
    <property type="molecule type" value="Genomic_DNA"/>
</dbReference>
<organism evidence="1 2">
    <name type="scientific">Mycetomoellerius zeteki</name>
    <dbReference type="NCBI Taxonomy" id="64791"/>
    <lineage>
        <taxon>Eukaryota</taxon>
        <taxon>Metazoa</taxon>
        <taxon>Ecdysozoa</taxon>
        <taxon>Arthropoda</taxon>
        <taxon>Hexapoda</taxon>
        <taxon>Insecta</taxon>
        <taxon>Pterygota</taxon>
        <taxon>Neoptera</taxon>
        <taxon>Endopterygota</taxon>
        <taxon>Hymenoptera</taxon>
        <taxon>Apocrita</taxon>
        <taxon>Aculeata</taxon>
        <taxon>Formicoidea</taxon>
        <taxon>Formicidae</taxon>
        <taxon>Myrmicinae</taxon>
        <taxon>Mycetomoellerius</taxon>
    </lineage>
</organism>
<name>A0A151X2D9_9HYME</name>
<accession>A0A151X2D9</accession>